<dbReference type="OrthoDB" id="2993351at2759"/>
<evidence type="ECO:0000313" key="2">
    <source>
        <dbReference type="Proteomes" id="UP000775872"/>
    </source>
</evidence>
<dbReference type="EMBL" id="CABFOC020000091">
    <property type="protein sequence ID" value="CAH0058719.1"/>
    <property type="molecule type" value="Genomic_DNA"/>
</dbReference>
<gene>
    <name evidence="1" type="ORF">CSOL1703_00007743</name>
</gene>
<protein>
    <submittedName>
        <fullName evidence="1">Uncharacterized protein</fullName>
    </submittedName>
</protein>
<evidence type="ECO:0000313" key="1">
    <source>
        <dbReference type="EMBL" id="CAH0058719.1"/>
    </source>
</evidence>
<organism evidence="1 2">
    <name type="scientific">Clonostachys solani</name>
    <dbReference type="NCBI Taxonomy" id="160281"/>
    <lineage>
        <taxon>Eukaryota</taxon>
        <taxon>Fungi</taxon>
        <taxon>Dikarya</taxon>
        <taxon>Ascomycota</taxon>
        <taxon>Pezizomycotina</taxon>
        <taxon>Sordariomycetes</taxon>
        <taxon>Hypocreomycetidae</taxon>
        <taxon>Hypocreales</taxon>
        <taxon>Bionectriaceae</taxon>
        <taxon>Clonostachys</taxon>
    </lineage>
</organism>
<comment type="caution">
    <text evidence="1">The sequence shown here is derived from an EMBL/GenBank/DDBJ whole genome shotgun (WGS) entry which is preliminary data.</text>
</comment>
<name>A0A9P0ERV9_9HYPO</name>
<accession>A0A9P0ERV9</accession>
<sequence length="115" mass="12863">MGCCEACYGSLRGGRRRRRVLAIRPPLLLHAAPTDAEDAYKSFHGALVLGDNQWFIPHCYGDAELFKHFRTGYVEAGNAILKEKEWVGKFDLEMSEDITLYHGCPMDAAEAVMNA</sequence>
<dbReference type="Proteomes" id="UP000775872">
    <property type="component" value="Unassembled WGS sequence"/>
</dbReference>
<proteinExistence type="predicted"/>
<dbReference type="AlphaFoldDB" id="A0A9P0ERV9"/>
<reference evidence="1" key="1">
    <citation type="submission" date="2021-10" db="EMBL/GenBank/DDBJ databases">
        <authorList>
            <person name="Piombo E."/>
        </authorList>
    </citation>
    <scope>NUCLEOTIDE SEQUENCE</scope>
</reference>
<keyword evidence="2" id="KW-1185">Reference proteome</keyword>